<dbReference type="AlphaFoldDB" id="A0AAV3RCB2"/>
<reference evidence="2 3" key="1">
    <citation type="submission" date="2024-01" db="EMBL/GenBank/DDBJ databases">
        <title>The complete chloroplast genome sequence of Lithospermum erythrorhizon: insights into the phylogenetic relationship among Boraginaceae species and the maternal lineages of purple gromwells.</title>
        <authorList>
            <person name="Okada T."/>
            <person name="Watanabe K."/>
        </authorList>
    </citation>
    <scope>NUCLEOTIDE SEQUENCE [LARGE SCALE GENOMIC DNA]</scope>
</reference>
<evidence type="ECO:0000313" key="2">
    <source>
        <dbReference type="EMBL" id="GAA0173321.1"/>
    </source>
</evidence>
<dbReference type="Proteomes" id="UP001454036">
    <property type="component" value="Unassembled WGS sequence"/>
</dbReference>
<protein>
    <submittedName>
        <fullName evidence="2">Uncharacterized protein</fullName>
    </submittedName>
</protein>
<keyword evidence="3" id="KW-1185">Reference proteome</keyword>
<dbReference type="EMBL" id="BAABME010008549">
    <property type="protein sequence ID" value="GAA0173321.1"/>
    <property type="molecule type" value="Genomic_DNA"/>
</dbReference>
<name>A0AAV3RCB2_LITER</name>
<accession>A0AAV3RCB2</accession>
<sequence>MVREAVSTSEIAFQGDISELSCDLALLMMSSEDLNLKQHCEVQEAEELYQVAAILEARARDLRARAQERRSVVTQLDLEVAGTSRQIQTLEEKIRAGWAKHLGLLYRVRSY</sequence>
<keyword evidence="1" id="KW-0175">Coiled coil</keyword>
<proteinExistence type="predicted"/>
<gene>
    <name evidence="2" type="ORF">LIER_26963</name>
</gene>
<comment type="caution">
    <text evidence="2">The sequence shown here is derived from an EMBL/GenBank/DDBJ whole genome shotgun (WGS) entry which is preliminary data.</text>
</comment>
<evidence type="ECO:0000256" key="1">
    <source>
        <dbReference type="SAM" id="Coils"/>
    </source>
</evidence>
<feature type="coiled-coil region" evidence="1">
    <location>
        <begin position="45"/>
        <end position="93"/>
    </location>
</feature>
<evidence type="ECO:0000313" key="3">
    <source>
        <dbReference type="Proteomes" id="UP001454036"/>
    </source>
</evidence>
<organism evidence="2 3">
    <name type="scientific">Lithospermum erythrorhizon</name>
    <name type="common">Purple gromwell</name>
    <name type="synonym">Lithospermum officinale var. erythrorhizon</name>
    <dbReference type="NCBI Taxonomy" id="34254"/>
    <lineage>
        <taxon>Eukaryota</taxon>
        <taxon>Viridiplantae</taxon>
        <taxon>Streptophyta</taxon>
        <taxon>Embryophyta</taxon>
        <taxon>Tracheophyta</taxon>
        <taxon>Spermatophyta</taxon>
        <taxon>Magnoliopsida</taxon>
        <taxon>eudicotyledons</taxon>
        <taxon>Gunneridae</taxon>
        <taxon>Pentapetalae</taxon>
        <taxon>asterids</taxon>
        <taxon>lamiids</taxon>
        <taxon>Boraginales</taxon>
        <taxon>Boraginaceae</taxon>
        <taxon>Boraginoideae</taxon>
        <taxon>Lithospermeae</taxon>
        <taxon>Lithospermum</taxon>
    </lineage>
</organism>